<dbReference type="InterPro" id="IPR020904">
    <property type="entry name" value="Sc_DH/Rdtase_CS"/>
</dbReference>
<dbReference type="InterPro" id="IPR036291">
    <property type="entry name" value="NAD(P)-bd_dom_sf"/>
</dbReference>
<protein>
    <submittedName>
        <fullName evidence="3">CDP-abequose synthase</fullName>
    </submittedName>
</protein>
<sequence>MKNNLKSQNVFVTGGHGFIGSHLVKKLLYSGANVSILAKEHANLCRIKTVLKDIQILNGDIKDTDRVQEIITQIQPDYLFHLAADSGHSPQNNTINKINTNILGTTNIMEAVKRIGCKKIINLGSSSEYGVSETPIHENTPLNPQDVYGITKLAATQIAHHIAMKNKINIVTLRPFNVFGEAAPPENLFGYIISRLIQNQEVFLSKCIQTRDYCYIENIITGMILAATKSSLKNEIFNIGSGDSHPLKYFVKKIFQHFDSKKEPYYGAIPYSFNERMHVASDVSKIKKVLDWKITISLEKGIEKTIEWYQNK</sequence>
<comment type="similarity">
    <text evidence="1">Belongs to the NAD(P)-dependent epimerase/dehydratase family.</text>
</comment>
<name>A0A437SFP3_BACTU</name>
<feature type="domain" description="NAD-dependent epimerase/dehydratase" evidence="2">
    <location>
        <begin position="10"/>
        <end position="240"/>
    </location>
</feature>
<dbReference type="PANTHER" id="PTHR43000">
    <property type="entry name" value="DTDP-D-GLUCOSE 4,6-DEHYDRATASE-RELATED"/>
    <property type="match status" value="1"/>
</dbReference>
<dbReference type="AlphaFoldDB" id="A0A437SFP3"/>
<dbReference type="Gene3D" id="3.40.50.720">
    <property type="entry name" value="NAD(P)-binding Rossmann-like Domain"/>
    <property type="match status" value="1"/>
</dbReference>
<dbReference type="Proteomes" id="UP000286687">
    <property type="component" value="Unassembled WGS sequence"/>
</dbReference>
<evidence type="ECO:0000313" key="3">
    <source>
        <dbReference type="EMBL" id="RVU61837.1"/>
    </source>
</evidence>
<proteinExistence type="inferred from homology"/>
<dbReference type="SUPFAM" id="SSF51735">
    <property type="entry name" value="NAD(P)-binding Rossmann-fold domains"/>
    <property type="match status" value="1"/>
</dbReference>
<reference evidence="3 4" key="1">
    <citation type="submission" date="2018-01" db="EMBL/GenBank/DDBJ databases">
        <title>Complete genome sequence of G25-42.</title>
        <authorList>
            <person name="Zheng Z."/>
            <person name="Sun M."/>
        </authorList>
    </citation>
    <scope>NUCLEOTIDE SEQUENCE [LARGE SCALE GENOMIC DNA]</scope>
    <source>
        <strain evidence="3 4">G25-42</strain>
    </source>
</reference>
<dbReference type="InterPro" id="IPR001509">
    <property type="entry name" value="Epimerase_deHydtase"/>
</dbReference>
<dbReference type="EMBL" id="LDER01000284">
    <property type="protein sequence ID" value="RVU61837.1"/>
    <property type="molecule type" value="Genomic_DNA"/>
</dbReference>
<accession>A0A437SFP3</accession>
<evidence type="ECO:0000256" key="1">
    <source>
        <dbReference type="ARBA" id="ARBA00007637"/>
    </source>
</evidence>
<dbReference type="Pfam" id="PF01370">
    <property type="entry name" value="Epimerase"/>
    <property type="match status" value="1"/>
</dbReference>
<organism evidence="3 4">
    <name type="scientific">Bacillus thuringiensis</name>
    <dbReference type="NCBI Taxonomy" id="1428"/>
    <lineage>
        <taxon>Bacteria</taxon>
        <taxon>Bacillati</taxon>
        <taxon>Bacillota</taxon>
        <taxon>Bacilli</taxon>
        <taxon>Bacillales</taxon>
        <taxon>Bacillaceae</taxon>
        <taxon>Bacillus</taxon>
        <taxon>Bacillus cereus group</taxon>
    </lineage>
</organism>
<evidence type="ECO:0000259" key="2">
    <source>
        <dbReference type="Pfam" id="PF01370"/>
    </source>
</evidence>
<dbReference type="PROSITE" id="PS00061">
    <property type="entry name" value="ADH_SHORT"/>
    <property type="match status" value="1"/>
</dbReference>
<dbReference type="RefSeq" id="WP_127814212.1">
    <property type="nucleotide sequence ID" value="NZ_LDER01000284.1"/>
</dbReference>
<gene>
    <name evidence="3" type="ORF">BM74_23700</name>
</gene>
<evidence type="ECO:0000313" key="4">
    <source>
        <dbReference type="Proteomes" id="UP000286687"/>
    </source>
</evidence>
<comment type="caution">
    <text evidence="3">The sequence shown here is derived from an EMBL/GenBank/DDBJ whole genome shotgun (WGS) entry which is preliminary data.</text>
</comment>